<dbReference type="OrthoDB" id="2130169at2759"/>
<organism evidence="2 3">
    <name type="scientific">Amniculicola lignicola CBS 123094</name>
    <dbReference type="NCBI Taxonomy" id="1392246"/>
    <lineage>
        <taxon>Eukaryota</taxon>
        <taxon>Fungi</taxon>
        <taxon>Dikarya</taxon>
        <taxon>Ascomycota</taxon>
        <taxon>Pezizomycotina</taxon>
        <taxon>Dothideomycetes</taxon>
        <taxon>Pleosporomycetidae</taxon>
        <taxon>Pleosporales</taxon>
        <taxon>Amniculicolaceae</taxon>
        <taxon>Amniculicola</taxon>
    </lineage>
</organism>
<dbReference type="PANTHER" id="PTHR48079:SF6">
    <property type="entry name" value="NAD(P)-BINDING DOMAIN-CONTAINING PROTEIN-RELATED"/>
    <property type="match status" value="1"/>
</dbReference>
<proteinExistence type="predicted"/>
<dbReference type="InterPro" id="IPR051783">
    <property type="entry name" value="NAD(P)-dependent_oxidoreduct"/>
</dbReference>
<feature type="domain" description="NAD-dependent epimerase/dehydratase" evidence="1">
    <location>
        <begin position="5"/>
        <end position="85"/>
    </location>
</feature>
<dbReference type="Pfam" id="PF01370">
    <property type="entry name" value="Epimerase"/>
    <property type="match status" value="1"/>
</dbReference>
<dbReference type="SUPFAM" id="SSF51735">
    <property type="entry name" value="NAD(P)-binding Rossmann-fold domains"/>
    <property type="match status" value="1"/>
</dbReference>
<dbReference type="Gene3D" id="3.40.50.720">
    <property type="entry name" value="NAD(P)-binding Rossmann-like Domain"/>
    <property type="match status" value="2"/>
</dbReference>
<dbReference type="InterPro" id="IPR036291">
    <property type="entry name" value="NAD(P)-bd_dom_sf"/>
</dbReference>
<dbReference type="PANTHER" id="PTHR48079">
    <property type="entry name" value="PROTEIN YEEZ"/>
    <property type="match status" value="1"/>
</dbReference>
<reference evidence="2" key="1">
    <citation type="journal article" date="2020" name="Stud. Mycol.">
        <title>101 Dothideomycetes genomes: a test case for predicting lifestyles and emergence of pathogens.</title>
        <authorList>
            <person name="Haridas S."/>
            <person name="Albert R."/>
            <person name="Binder M."/>
            <person name="Bloem J."/>
            <person name="Labutti K."/>
            <person name="Salamov A."/>
            <person name="Andreopoulos B."/>
            <person name="Baker S."/>
            <person name="Barry K."/>
            <person name="Bills G."/>
            <person name="Bluhm B."/>
            <person name="Cannon C."/>
            <person name="Castanera R."/>
            <person name="Culley D."/>
            <person name="Daum C."/>
            <person name="Ezra D."/>
            <person name="Gonzalez J."/>
            <person name="Henrissat B."/>
            <person name="Kuo A."/>
            <person name="Liang C."/>
            <person name="Lipzen A."/>
            <person name="Lutzoni F."/>
            <person name="Magnuson J."/>
            <person name="Mondo S."/>
            <person name="Nolan M."/>
            <person name="Ohm R."/>
            <person name="Pangilinan J."/>
            <person name="Park H.-J."/>
            <person name="Ramirez L."/>
            <person name="Alfaro M."/>
            <person name="Sun H."/>
            <person name="Tritt A."/>
            <person name="Yoshinaga Y."/>
            <person name="Zwiers L.-H."/>
            <person name="Turgeon B."/>
            <person name="Goodwin S."/>
            <person name="Spatafora J."/>
            <person name="Crous P."/>
            <person name="Grigoriev I."/>
        </authorList>
    </citation>
    <scope>NUCLEOTIDE SEQUENCE</scope>
    <source>
        <strain evidence="2">CBS 123094</strain>
    </source>
</reference>
<dbReference type="EMBL" id="ML977573">
    <property type="protein sequence ID" value="KAF2003215.1"/>
    <property type="molecule type" value="Genomic_DNA"/>
</dbReference>
<dbReference type="GO" id="GO:0004029">
    <property type="term" value="F:aldehyde dehydrogenase (NAD+) activity"/>
    <property type="evidence" value="ECO:0007669"/>
    <property type="project" value="TreeGrafter"/>
</dbReference>
<gene>
    <name evidence="2" type="ORF">P154DRAFT_486922</name>
</gene>
<keyword evidence="3" id="KW-1185">Reference proteome</keyword>
<evidence type="ECO:0000313" key="2">
    <source>
        <dbReference type="EMBL" id="KAF2003215.1"/>
    </source>
</evidence>
<sequence length="341" mass="37136">MAPKVFITGVTGYIGGDVLYALFNKHPEYEYTALIRTQEKADTIKKEYLKLKTIISDLDDSSVLEEAAAQADIVIHTADASDHKGAAEAIAKGLSTHSKTHPGFWLHTGGAGILTWEDSKNDKLGERSDKEYNDWDGVDELTHLPEEAFHRDVDQVVLACGSAPSATVKTAILCPPTIYGRGRGPINTRSRQAYELAKLILTSSSVPIVGAGKARWNNIHIHDLTSVFVLLAEAAVAQNQSPDLWGANGYYLVENGEHVWADLARLMGKKAAELGYIAQPKEMELGKDAAMKQAGFEAVSWGLNSRGKAVRAGKVLGWEAKGKSIEEEVEAILRDEKERLG</sequence>
<protein>
    <submittedName>
        <fullName evidence="2">NAD(P)-binding protein</fullName>
    </submittedName>
</protein>
<evidence type="ECO:0000313" key="3">
    <source>
        <dbReference type="Proteomes" id="UP000799779"/>
    </source>
</evidence>
<dbReference type="AlphaFoldDB" id="A0A6A5WVV5"/>
<accession>A0A6A5WVV5</accession>
<evidence type="ECO:0000259" key="1">
    <source>
        <dbReference type="Pfam" id="PF01370"/>
    </source>
</evidence>
<dbReference type="Proteomes" id="UP000799779">
    <property type="component" value="Unassembled WGS sequence"/>
</dbReference>
<name>A0A6A5WVV5_9PLEO</name>
<dbReference type="InterPro" id="IPR001509">
    <property type="entry name" value="Epimerase_deHydtase"/>
</dbReference>
<dbReference type="GO" id="GO:0005737">
    <property type="term" value="C:cytoplasm"/>
    <property type="evidence" value="ECO:0007669"/>
    <property type="project" value="TreeGrafter"/>
</dbReference>